<dbReference type="PROSITE" id="PS00380">
    <property type="entry name" value="RHODANESE_1"/>
    <property type="match status" value="1"/>
</dbReference>
<evidence type="ECO:0000259" key="1">
    <source>
        <dbReference type="PROSITE" id="PS50206"/>
    </source>
</evidence>
<dbReference type="EMBL" id="AP014879">
    <property type="protein sequence ID" value="BAV32472.1"/>
    <property type="molecule type" value="Genomic_DNA"/>
</dbReference>
<dbReference type="InterPro" id="IPR036873">
    <property type="entry name" value="Rhodanese-like_dom_sf"/>
</dbReference>
<sequence>MSEIHTEVREISVEEFDEMIENHDELIIVDLREAGEFRRGHIPGAMLLPHGLLEGAVDDTRRIQIEQLFGGRHKTFVLCSRDGSGSVAAADRLRQLGAGKVYSLAGGIAHWQAQGFALVAD</sequence>
<dbReference type="Gene3D" id="3.40.250.10">
    <property type="entry name" value="Rhodanese-like domain"/>
    <property type="match status" value="1"/>
</dbReference>
<dbReference type="PANTHER" id="PTHR43031:SF1">
    <property type="entry name" value="PYRIDINE NUCLEOTIDE-DISULPHIDE OXIDOREDUCTASE"/>
    <property type="match status" value="1"/>
</dbReference>
<keyword evidence="3" id="KW-1185">Reference proteome</keyword>
<dbReference type="Proteomes" id="UP000243180">
    <property type="component" value="Chromosome"/>
</dbReference>
<evidence type="ECO:0000313" key="3">
    <source>
        <dbReference type="Proteomes" id="UP000243180"/>
    </source>
</evidence>
<dbReference type="KEGG" id="slim:SCL_0148"/>
<dbReference type="SMART" id="SM00450">
    <property type="entry name" value="RHOD"/>
    <property type="match status" value="1"/>
</dbReference>
<dbReference type="InterPro" id="IPR050229">
    <property type="entry name" value="GlpE_sulfurtransferase"/>
</dbReference>
<reference evidence="2 3" key="1">
    <citation type="submission" date="2015-05" db="EMBL/GenBank/DDBJ databases">
        <title>Complete genome sequence of a sulfur-oxidizing gammaproteobacterium strain HA5.</title>
        <authorList>
            <person name="Miura A."/>
            <person name="Kojima H."/>
            <person name="Fukui M."/>
        </authorList>
    </citation>
    <scope>NUCLEOTIDE SEQUENCE [LARGE SCALE GENOMIC DNA]</scope>
    <source>
        <strain evidence="2 3">HA5</strain>
    </source>
</reference>
<dbReference type="AlphaFoldDB" id="A0A1B4XCG4"/>
<dbReference type="CDD" id="cd00158">
    <property type="entry name" value="RHOD"/>
    <property type="match status" value="1"/>
</dbReference>
<gene>
    <name evidence="2" type="ORF">SCL_0148</name>
</gene>
<evidence type="ECO:0000313" key="2">
    <source>
        <dbReference type="EMBL" id="BAV32472.1"/>
    </source>
</evidence>
<dbReference type="Pfam" id="PF00581">
    <property type="entry name" value="Rhodanese"/>
    <property type="match status" value="1"/>
</dbReference>
<name>A0A1B4XCG4_9GAMM</name>
<dbReference type="GO" id="GO:0004792">
    <property type="term" value="F:thiosulfate-cyanide sulfurtransferase activity"/>
    <property type="evidence" value="ECO:0007669"/>
    <property type="project" value="InterPro"/>
</dbReference>
<protein>
    <submittedName>
        <fullName evidence="2">Sulfurtransferase</fullName>
    </submittedName>
</protein>
<dbReference type="InterPro" id="IPR001763">
    <property type="entry name" value="Rhodanese-like_dom"/>
</dbReference>
<accession>A0A1B4XCG4</accession>
<dbReference type="InterPro" id="IPR001307">
    <property type="entry name" value="Thiosulphate_STrfase_CS"/>
</dbReference>
<dbReference type="InParanoid" id="A0A1B4XCG4"/>
<dbReference type="SUPFAM" id="SSF52821">
    <property type="entry name" value="Rhodanese/Cell cycle control phosphatase"/>
    <property type="match status" value="1"/>
</dbReference>
<dbReference type="PANTHER" id="PTHR43031">
    <property type="entry name" value="FAD-DEPENDENT OXIDOREDUCTASE"/>
    <property type="match status" value="1"/>
</dbReference>
<proteinExistence type="predicted"/>
<organism evidence="2 3">
    <name type="scientific">Sulfuricaulis limicola</name>
    <dbReference type="NCBI Taxonomy" id="1620215"/>
    <lineage>
        <taxon>Bacteria</taxon>
        <taxon>Pseudomonadati</taxon>
        <taxon>Pseudomonadota</taxon>
        <taxon>Gammaproteobacteria</taxon>
        <taxon>Acidiferrobacterales</taxon>
        <taxon>Acidiferrobacteraceae</taxon>
        <taxon>Sulfuricaulis</taxon>
    </lineage>
</organism>
<dbReference type="RefSeq" id="WP_096359150.1">
    <property type="nucleotide sequence ID" value="NZ_AP014879.1"/>
</dbReference>
<dbReference type="OrthoDB" id="9791096at2"/>
<feature type="domain" description="Rhodanese" evidence="1">
    <location>
        <begin position="22"/>
        <end position="120"/>
    </location>
</feature>
<dbReference type="PROSITE" id="PS50206">
    <property type="entry name" value="RHODANESE_3"/>
    <property type="match status" value="1"/>
</dbReference>
<keyword evidence="2" id="KW-0808">Transferase</keyword>